<accession>A0A7T0PDT8</accession>
<dbReference type="NCBIfam" id="NF001272">
    <property type="entry name" value="PRK00228.2-4"/>
    <property type="match status" value="1"/>
</dbReference>
<dbReference type="AlphaFoldDB" id="A0A7T0PDT8"/>
<dbReference type="PANTHER" id="PTHR30327">
    <property type="entry name" value="UNCHARACTERIZED PROTEIN YQGE"/>
    <property type="match status" value="1"/>
</dbReference>
<dbReference type="InterPro" id="IPR003774">
    <property type="entry name" value="AlgH-like"/>
</dbReference>
<dbReference type="EMBL" id="CP064955">
    <property type="protein sequence ID" value="QPK83248.1"/>
    <property type="molecule type" value="Genomic_DNA"/>
</dbReference>
<comment type="similarity">
    <text evidence="1 2">Belongs to the UPF0301 (AlgH) family.</text>
</comment>
<evidence type="ECO:0000256" key="2">
    <source>
        <dbReference type="HAMAP-Rule" id="MF_00758"/>
    </source>
</evidence>
<dbReference type="Gene3D" id="3.40.1740.10">
    <property type="entry name" value="VC0467-like"/>
    <property type="match status" value="1"/>
</dbReference>
<gene>
    <name evidence="3" type="ORF">G7Y29_10585</name>
</gene>
<name>A0A7T0PDT8_9CORY</name>
<dbReference type="Pfam" id="PF02622">
    <property type="entry name" value="DUF179"/>
    <property type="match status" value="1"/>
</dbReference>
<sequence>MPEFFYADRLFNGLERSDPAPGMLLVAAPGMISPEFARTVVLIIDHSAGSTLGVILNRRSEVAVHNVLPEWVDMVAQPQALYLGGPVGSQSAVGVAVTRNGVVIEDHAVLTRLANRLAQVDLRCSPDELGELVDALRLFAGYAEWAPGQLHDEIARGDWFVAPALPSDVIAPAAADLWGDVLRRQAMPLPLFATFPENLEDN</sequence>
<dbReference type="HAMAP" id="MF_00758">
    <property type="entry name" value="UPF0301"/>
    <property type="match status" value="1"/>
</dbReference>
<dbReference type="PANTHER" id="PTHR30327:SF1">
    <property type="entry name" value="UPF0301 PROTEIN YQGE"/>
    <property type="match status" value="1"/>
</dbReference>
<dbReference type="GO" id="GO:0005829">
    <property type="term" value="C:cytosol"/>
    <property type="evidence" value="ECO:0007669"/>
    <property type="project" value="TreeGrafter"/>
</dbReference>
<evidence type="ECO:0000256" key="1">
    <source>
        <dbReference type="ARBA" id="ARBA00009600"/>
    </source>
</evidence>
<reference evidence="3 4" key="1">
    <citation type="submission" date="2020-11" db="EMBL/GenBank/DDBJ databases">
        <title>Corynebacterium sp. MC1420.</title>
        <authorList>
            <person name="Zhou J."/>
        </authorList>
    </citation>
    <scope>NUCLEOTIDE SEQUENCE [LARGE SCALE GENOMIC DNA]</scope>
    <source>
        <strain evidence="3 4">MC1420</strain>
    </source>
</reference>
<organism evidence="3 4">
    <name type="scientific">Corynebacterium qintianiae</name>
    <dbReference type="NCBI Taxonomy" id="2709392"/>
    <lineage>
        <taxon>Bacteria</taxon>
        <taxon>Bacillati</taxon>
        <taxon>Actinomycetota</taxon>
        <taxon>Actinomycetes</taxon>
        <taxon>Mycobacteriales</taxon>
        <taxon>Corynebacteriaceae</taxon>
        <taxon>Corynebacterium</taxon>
    </lineage>
</organism>
<dbReference type="Proteomes" id="UP000594586">
    <property type="component" value="Chromosome"/>
</dbReference>
<proteinExistence type="inferred from homology"/>
<dbReference type="SUPFAM" id="SSF143456">
    <property type="entry name" value="VC0467-like"/>
    <property type="match status" value="1"/>
</dbReference>
<protein>
    <recommendedName>
        <fullName evidence="2">UPF0301 protein G7Y29_10585</fullName>
    </recommendedName>
</protein>
<evidence type="ECO:0000313" key="4">
    <source>
        <dbReference type="Proteomes" id="UP000594586"/>
    </source>
</evidence>
<evidence type="ECO:0000313" key="3">
    <source>
        <dbReference type="EMBL" id="QPK83248.1"/>
    </source>
</evidence>
<dbReference type="KEGG" id="cqn:G7Y29_10585"/>
<keyword evidence="4" id="KW-1185">Reference proteome</keyword>
<dbReference type="RefSeq" id="WP_165003163.1">
    <property type="nucleotide sequence ID" value="NZ_CP064955.1"/>
</dbReference>